<evidence type="ECO:0000256" key="1">
    <source>
        <dbReference type="ARBA" id="ARBA00004308"/>
    </source>
</evidence>
<dbReference type="InterPro" id="IPR002553">
    <property type="entry name" value="Clathrin/coatomer_adapt-like_N"/>
</dbReference>
<dbReference type="InParanoid" id="H2ATC5"/>
<sequence>MSDQKIFARYKANELRSELQILDMRKAKQNIVKRKGALKKVIANLTLGNYAEMIMLFSEILKYWRIEDDIEVKRICHEYVRAVGTVKPRSTIDALPCILEDLRTGNDEVQILALTTLVTVPFSKFTEAAFNFIMTLVNRRSTSMELQRNAITALVQLDDWSHEKVMSLMLPLRDIFEQKLDEPAIQIAALSTLYAIHEKNLNLKPFNISVNTAFDLLDTIPRLSEWDISSLLEVLPVSVVPQRHGEAYEMIDIALEQLQNVNTSVALNALRFIVYLFNYIETVDENITTKLSNCIVALLDKSPEIEFLILRNVILLLLSRDQSLLNLDVSYFFIEYRDPIYIKDTKLECLYLLANKGNLIQILDELEQYSTDIDIQMSRKAIRAIGNLAVKLGTESAKMCMDILIHLLQFGVDYVIEEIISVSRNILRKYPDDFRSTVNELVNYIDNIQEAESKNAMIWIISQFSDHLPNYLELFDTFCYNITDETLEVQYTLLNSSVKFFIRNPTPLAEKICMKVLKAFTEDVNNPDLRSRAFLYWRLLSATSDPSNNITIETLSEIIDGELPLIELNTKLDPLILEELELNIGTITSLYLKPNSQIFRANRIKCLEQSPILNKTKQDLKVIKGTKPSGHSGRASRQHNKSGGSTPQQTMPTINDYDKPAEKVNHLKGTRKSSISSPSKLSRKPSMLMRKLSLKKKF</sequence>
<evidence type="ECO:0000256" key="7">
    <source>
        <dbReference type="SAM" id="MobiDB-lite"/>
    </source>
</evidence>
<evidence type="ECO:0000256" key="4">
    <source>
        <dbReference type="ARBA" id="ARBA00022927"/>
    </source>
</evidence>
<gene>
    <name evidence="9" type="primary">KAFR0C06290</name>
    <name evidence="9" type="ORF">KAFR_0C06290</name>
</gene>
<keyword evidence="10" id="KW-1185">Reference proteome</keyword>
<keyword evidence="4 6" id="KW-0653">Protein transport</keyword>
<dbReference type="SUPFAM" id="SSF48371">
    <property type="entry name" value="ARM repeat"/>
    <property type="match status" value="1"/>
</dbReference>
<feature type="compositionally biased region" description="Basic and acidic residues" evidence="7">
    <location>
        <begin position="656"/>
        <end position="665"/>
    </location>
</feature>
<dbReference type="InterPro" id="IPR011989">
    <property type="entry name" value="ARM-like"/>
</dbReference>
<dbReference type="PANTHER" id="PTHR11134">
    <property type="entry name" value="ADAPTOR COMPLEX SUBUNIT BETA FAMILY MEMBER"/>
    <property type="match status" value="1"/>
</dbReference>
<dbReference type="GO" id="GO:0030122">
    <property type="term" value="C:AP-2 adaptor complex"/>
    <property type="evidence" value="ECO:0007669"/>
    <property type="project" value="EnsemblFungi"/>
</dbReference>
<dbReference type="RefSeq" id="XP_003956760.1">
    <property type="nucleotide sequence ID" value="XM_003956711.1"/>
</dbReference>
<dbReference type="eggNOG" id="KOG1061">
    <property type="taxonomic scope" value="Eukaryota"/>
</dbReference>
<dbReference type="KEGG" id="kaf:KAFR_0C06290"/>
<dbReference type="GO" id="GO:0030276">
    <property type="term" value="F:clathrin binding"/>
    <property type="evidence" value="ECO:0007669"/>
    <property type="project" value="InterPro"/>
</dbReference>
<evidence type="ECO:0000256" key="3">
    <source>
        <dbReference type="ARBA" id="ARBA00022448"/>
    </source>
</evidence>
<keyword evidence="5 6" id="KW-0472">Membrane</keyword>
<feature type="compositionally biased region" description="Low complexity" evidence="7">
    <location>
        <begin position="672"/>
        <end position="691"/>
    </location>
</feature>
<feature type="region of interest" description="Disordered" evidence="7">
    <location>
        <begin position="624"/>
        <end position="698"/>
    </location>
</feature>
<dbReference type="InterPro" id="IPR016024">
    <property type="entry name" value="ARM-type_fold"/>
</dbReference>
<comment type="function">
    <text evidence="6">Adaptins are components of the adaptor complexes which link clathrin to receptors in coated vesicles. Clathrin-associated protein complexes are believed to interact with the cytoplasmic tails of membrane proteins, leading to their selection and concentration.</text>
</comment>
<dbReference type="Pfam" id="PF01602">
    <property type="entry name" value="Adaptin_N"/>
    <property type="match status" value="1"/>
</dbReference>
<evidence type="ECO:0000256" key="2">
    <source>
        <dbReference type="ARBA" id="ARBA00006613"/>
    </source>
</evidence>
<reference evidence="9 10" key="1">
    <citation type="journal article" date="2011" name="Proc. Natl. Acad. Sci. U.S.A.">
        <title>Evolutionary erosion of yeast sex chromosomes by mating-type switching accidents.</title>
        <authorList>
            <person name="Gordon J.L."/>
            <person name="Armisen D."/>
            <person name="Proux-Wera E."/>
            <person name="Oheigeartaigh S.S."/>
            <person name="Byrne K.P."/>
            <person name="Wolfe K.H."/>
        </authorList>
    </citation>
    <scope>NUCLEOTIDE SEQUENCE [LARGE SCALE GENOMIC DNA]</scope>
    <source>
        <strain evidence="10">ATCC 22294 / BCRC 22015 / CBS 2517 / CECT 1963 / NBRC 1671 / NRRL Y-8276</strain>
    </source>
</reference>
<organism evidence="9 10">
    <name type="scientific">Kazachstania africana (strain ATCC 22294 / BCRC 22015 / CBS 2517 / CECT 1963 / NBRC 1671 / NRRL Y-8276)</name>
    <name type="common">Yeast</name>
    <name type="synonym">Kluyveromyces africanus</name>
    <dbReference type="NCBI Taxonomy" id="1071382"/>
    <lineage>
        <taxon>Eukaryota</taxon>
        <taxon>Fungi</taxon>
        <taxon>Dikarya</taxon>
        <taxon>Ascomycota</taxon>
        <taxon>Saccharomycotina</taxon>
        <taxon>Saccharomycetes</taxon>
        <taxon>Saccharomycetales</taxon>
        <taxon>Saccharomycetaceae</taxon>
        <taxon>Kazachstania</taxon>
    </lineage>
</organism>
<dbReference type="Proteomes" id="UP000005220">
    <property type="component" value="Chromosome 3"/>
</dbReference>
<dbReference type="GeneID" id="13885543"/>
<dbReference type="FunCoup" id="H2ATC5">
    <property type="interactions" value="130"/>
</dbReference>
<dbReference type="InterPro" id="IPR026739">
    <property type="entry name" value="AP_beta"/>
</dbReference>
<dbReference type="GO" id="GO:0006886">
    <property type="term" value="P:intracellular protein transport"/>
    <property type="evidence" value="ECO:0007669"/>
    <property type="project" value="InterPro"/>
</dbReference>
<feature type="compositionally biased region" description="Polar residues" evidence="7">
    <location>
        <begin position="641"/>
        <end position="653"/>
    </location>
</feature>
<evidence type="ECO:0000256" key="6">
    <source>
        <dbReference type="PIRNR" id="PIRNR002291"/>
    </source>
</evidence>
<accession>H2ATC5</accession>
<dbReference type="GO" id="GO:0016192">
    <property type="term" value="P:vesicle-mediated transport"/>
    <property type="evidence" value="ECO:0007669"/>
    <property type="project" value="InterPro"/>
</dbReference>
<protein>
    <recommendedName>
        <fullName evidence="6">AP complex subunit beta</fullName>
    </recommendedName>
</protein>
<name>H2ATC5_KAZAF</name>
<dbReference type="AlphaFoldDB" id="H2ATC5"/>
<dbReference type="EMBL" id="HE650823">
    <property type="protein sequence ID" value="CCF57625.1"/>
    <property type="molecule type" value="Genomic_DNA"/>
</dbReference>
<dbReference type="STRING" id="1071382.H2ATC5"/>
<evidence type="ECO:0000259" key="8">
    <source>
        <dbReference type="Pfam" id="PF01602"/>
    </source>
</evidence>
<evidence type="ECO:0000313" key="10">
    <source>
        <dbReference type="Proteomes" id="UP000005220"/>
    </source>
</evidence>
<keyword evidence="3 6" id="KW-0813">Transport</keyword>
<dbReference type="OrthoDB" id="10254310at2759"/>
<evidence type="ECO:0000256" key="5">
    <source>
        <dbReference type="ARBA" id="ARBA00023136"/>
    </source>
</evidence>
<dbReference type="Gene3D" id="1.25.10.10">
    <property type="entry name" value="Leucine-rich Repeat Variant"/>
    <property type="match status" value="1"/>
</dbReference>
<comment type="subcellular location">
    <subcellularLocation>
        <location evidence="1">Endomembrane system</location>
    </subcellularLocation>
</comment>
<dbReference type="HOGENOM" id="CLU_006320_4_4_1"/>
<evidence type="ECO:0000313" key="9">
    <source>
        <dbReference type="EMBL" id="CCF57625.1"/>
    </source>
</evidence>
<proteinExistence type="inferred from homology"/>
<dbReference type="InterPro" id="IPR016342">
    <property type="entry name" value="AP_complex_bsu_1_2_4"/>
</dbReference>
<comment type="similarity">
    <text evidence="2 6">Belongs to the adaptor complexes large subunit family.</text>
</comment>
<feature type="domain" description="Clathrin/coatomer adaptor adaptin-like N-terminal" evidence="8">
    <location>
        <begin position="25"/>
        <end position="542"/>
    </location>
</feature>
<dbReference type="PIRSF" id="PIRSF002291">
    <property type="entry name" value="AP_complex_beta"/>
    <property type="match status" value="1"/>
</dbReference>